<evidence type="ECO:0000256" key="2">
    <source>
        <dbReference type="ARBA" id="ARBA00022448"/>
    </source>
</evidence>
<dbReference type="Pfam" id="PF03403">
    <property type="entry name" value="PAF-AH_p_II"/>
    <property type="match status" value="1"/>
</dbReference>
<dbReference type="EMBL" id="CAACVJ010000290">
    <property type="protein sequence ID" value="VEP15667.1"/>
    <property type="molecule type" value="Genomic_DNA"/>
</dbReference>
<dbReference type="GO" id="GO:0006865">
    <property type="term" value="P:amino acid transport"/>
    <property type="evidence" value="ECO:0007669"/>
    <property type="project" value="TreeGrafter"/>
</dbReference>
<evidence type="ECO:0000313" key="6">
    <source>
        <dbReference type="Proteomes" id="UP000320055"/>
    </source>
</evidence>
<dbReference type="InterPro" id="IPR010802">
    <property type="entry name" value="DUF1400"/>
</dbReference>
<evidence type="ECO:0000313" key="5">
    <source>
        <dbReference type="EMBL" id="VEP15667.1"/>
    </source>
</evidence>
<dbReference type="RefSeq" id="WP_144865616.1">
    <property type="nucleotide sequence ID" value="NZ_LR213796.1"/>
</dbReference>
<keyword evidence="6" id="KW-1185">Reference proteome</keyword>
<comment type="similarity">
    <text evidence="1">Belongs to the bacterial solute-binding protein 3 family.</text>
</comment>
<dbReference type="GO" id="GO:0030288">
    <property type="term" value="C:outer membrane-bounded periplasmic space"/>
    <property type="evidence" value="ECO:0007669"/>
    <property type="project" value="TreeGrafter"/>
</dbReference>
<gene>
    <name evidence="5" type="ORF">H1P_360002</name>
</gene>
<evidence type="ECO:0000259" key="4">
    <source>
        <dbReference type="SMART" id="SM00062"/>
    </source>
</evidence>
<dbReference type="Gene3D" id="3.40.190.10">
    <property type="entry name" value="Periplasmic binding protein-like II"/>
    <property type="match status" value="2"/>
</dbReference>
<dbReference type="InterPro" id="IPR051455">
    <property type="entry name" value="Bact_solute-bind_prot3"/>
</dbReference>
<organism evidence="5 6">
    <name type="scientific">Hyella patelloides LEGE 07179</name>
    <dbReference type="NCBI Taxonomy" id="945734"/>
    <lineage>
        <taxon>Bacteria</taxon>
        <taxon>Bacillati</taxon>
        <taxon>Cyanobacteriota</taxon>
        <taxon>Cyanophyceae</taxon>
        <taxon>Pleurocapsales</taxon>
        <taxon>Hyellaceae</taxon>
        <taxon>Hyella</taxon>
    </lineage>
</organism>
<dbReference type="CDD" id="cd13688">
    <property type="entry name" value="PBP2_GltI_DEBP"/>
    <property type="match status" value="1"/>
</dbReference>
<reference evidence="5 6" key="1">
    <citation type="submission" date="2019-01" db="EMBL/GenBank/DDBJ databases">
        <authorList>
            <person name="Brito A."/>
        </authorList>
    </citation>
    <scope>NUCLEOTIDE SEQUENCE [LARGE SCALE GENOMIC DNA]</scope>
    <source>
        <strain evidence="5">1</strain>
    </source>
</reference>
<dbReference type="Pfam" id="PF00497">
    <property type="entry name" value="SBP_bac_3"/>
    <property type="match status" value="1"/>
</dbReference>
<proteinExistence type="inferred from homology"/>
<evidence type="ECO:0000256" key="1">
    <source>
        <dbReference type="ARBA" id="ARBA00010333"/>
    </source>
</evidence>
<keyword evidence="3" id="KW-0732">Signal</keyword>
<feature type="domain" description="Solute-binding protein family 3/N-terminal" evidence="4">
    <location>
        <begin position="577"/>
        <end position="807"/>
    </location>
</feature>
<name>A0A563VWA0_9CYAN</name>
<dbReference type="AlphaFoldDB" id="A0A563VWA0"/>
<dbReference type="PANTHER" id="PTHR30085:SF6">
    <property type="entry name" value="ABC TRANSPORTER GLUTAMINE-BINDING PROTEIN GLNH"/>
    <property type="match status" value="1"/>
</dbReference>
<dbReference type="SMART" id="SM00062">
    <property type="entry name" value="PBPb"/>
    <property type="match status" value="1"/>
</dbReference>
<dbReference type="InterPro" id="IPR029058">
    <property type="entry name" value="AB_hydrolase_fold"/>
</dbReference>
<protein>
    <recommendedName>
        <fullName evidence="4">Solute-binding protein family 3/N-terminal domain-containing protein</fullName>
    </recommendedName>
</protein>
<dbReference type="GO" id="GO:0005576">
    <property type="term" value="C:extracellular region"/>
    <property type="evidence" value="ECO:0007669"/>
    <property type="project" value="TreeGrafter"/>
</dbReference>
<sequence length="822" mass="91048">MNILKLLLAIAITSLGTITGFRHQPVTAAERISFSLPIWGEFHLSTDDLDIFAQEGRITPEFAYYAQHLDEEALQNFRQILQTNLAVDPVTVYRLTNMPMGEDFLRRLGNIVYTHPERNGLYAIRSALILGAAEPDGLTAINFLRHFPTAEIQINTNSLFSLVEETENFFRYKETTVKAIAEQATIEINSQPPIDSEQLPDLRQPGKYQVRKKTMTFPVEDLRQTPEGFLGNYELNADIYLPTQLNGAAPLAIIAHGLGSESSDFAYLAEHLASHGYIVAVPEHTGSNGRYKEAYLNGEVGVDVSPMEFYSRPRDITHLLNQLEQHPDFRQQINWSQIGAIGHSFGGTTALLASGAPINLARIKHFCQQDRFTLNASVVLQCRASNLPPGKHNLQDTRIKAVVALNPVTSSVLGPESMQQIDVPTLILGGSMDLVSPFIQEQAHPFLWLTTPNKYLATIVNGSHFSTLNEANIAGIVDFLRGSNADLGRSYLKALSLAFFEAHIRDLPQAQSYLTAAYAQSISDSKLPLHLIQSLAPEQLELAYGDTPPTPPIPEPLVTVTPEQNRDILAEIKQTGVLKVAMRTDAAPFGYTNNDNNWVGYCADLATTLGDRLTLELETSTPIKVVKTSSFLSNRFELVRQGAVHLECGPNSIVTDKEGVVFSDPFFSSGTRFLVNDTNASILDINSSLQGVKLGVLGATTNKQFLQQKYPDAEIVLYESEEGRNQGIQAVRNGNIDAFVSDTVLLAGALNHQGLEVENYQTIPDNPLTCDYYGLILPADDPQWRSTINTFIRDRAETEVFNKWLADYYSQAISDLDYCQNR</sequence>
<dbReference type="PANTHER" id="PTHR30085">
    <property type="entry name" value="AMINO ACID ABC TRANSPORTER PERMEASE"/>
    <property type="match status" value="1"/>
</dbReference>
<dbReference type="InterPro" id="IPR001638">
    <property type="entry name" value="Solute-binding_3/MltF_N"/>
</dbReference>
<dbReference type="SUPFAM" id="SSF53850">
    <property type="entry name" value="Periplasmic binding protein-like II"/>
    <property type="match status" value="1"/>
</dbReference>
<accession>A0A563VWA0</accession>
<evidence type="ECO:0000256" key="3">
    <source>
        <dbReference type="ARBA" id="ARBA00022729"/>
    </source>
</evidence>
<dbReference type="SUPFAM" id="SSF53474">
    <property type="entry name" value="alpha/beta-Hydrolases"/>
    <property type="match status" value="1"/>
</dbReference>
<keyword evidence="2" id="KW-0813">Transport</keyword>
<dbReference type="Proteomes" id="UP000320055">
    <property type="component" value="Unassembled WGS sequence"/>
</dbReference>
<dbReference type="Pfam" id="PF07176">
    <property type="entry name" value="DUF1400"/>
    <property type="match status" value="1"/>
</dbReference>
<dbReference type="OrthoDB" id="422423at2"/>
<dbReference type="Gene3D" id="3.40.50.1820">
    <property type="entry name" value="alpha/beta hydrolase"/>
    <property type="match status" value="1"/>
</dbReference>